<organism evidence="1 2">
    <name type="scientific">Mus spicilegus</name>
    <name type="common">Mound-building mouse</name>
    <dbReference type="NCBI Taxonomy" id="10103"/>
    <lineage>
        <taxon>Eukaryota</taxon>
        <taxon>Metazoa</taxon>
        <taxon>Chordata</taxon>
        <taxon>Craniata</taxon>
        <taxon>Vertebrata</taxon>
        <taxon>Euteleostomi</taxon>
        <taxon>Mammalia</taxon>
        <taxon>Eutheria</taxon>
        <taxon>Euarchontoglires</taxon>
        <taxon>Glires</taxon>
        <taxon>Rodentia</taxon>
        <taxon>Myomorpha</taxon>
        <taxon>Muroidea</taxon>
        <taxon>Muridae</taxon>
        <taxon>Murinae</taxon>
        <taxon>Mus</taxon>
        <taxon>Mus</taxon>
    </lineage>
</organism>
<evidence type="ECO:0000313" key="1">
    <source>
        <dbReference type="Ensembl" id="ENSMSIP00000004643.1"/>
    </source>
</evidence>
<sequence>MQGYVERWAVRGNKNLSKDRERKIDWNENILYVSSFCNGKMRKRTLYDRSNTQYLTQINSKEISVSEERKIATRMQK</sequence>
<name>A0A8C6GE62_MUSSI</name>
<accession>A0A8C6GE62</accession>
<dbReference type="Ensembl" id="ENSMSIT00000005903.1">
    <property type="protein sequence ID" value="ENSMSIP00000004643.1"/>
    <property type="gene ID" value="ENSMSIG00000004257.1"/>
</dbReference>
<reference evidence="1" key="2">
    <citation type="submission" date="2025-09" db="UniProtKB">
        <authorList>
            <consortium name="Ensembl"/>
        </authorList>
    </citation>
    <scope>IDENTIFICATION</scope>
</reference>
<evidence type="ECO:0000313" key="2">
    <source>
        <dbReference type="Proteomes" id="UP000694415"/>
    </source>
</evidence>
<proteinExistence type="predicted"/>
<reference evidence="1" key="1">
    <citation type="submission" date="2025-08" db="UniProtKB">
        <authorList>
            <consortium name="Ensembl"/>
        </authorList>
    </citation>
    <scope>IDENTIFICATION</scope>
</reference>
<keyword evidence="2" id="KW-1185">Reference proteome</keyword>
<protein>
    <submittedName>
        <fullName evidence="1">Uncharacterized protein</fullName>
    </submittedName>
</protein>
<dbReference type="AlphaFoldDB" id="A0A8C6GE62"/>
<dbReference type="Proteomes" id="UP000694415">
    <property type="component" value="Unplaced"/>
</dbReference>